<feature type="region of interest" description="Disordered" evidence="1">
    <location>
        <begin position="24"/>
        <end position="61"/>
    </location>
</feature>
<accession>A0A091B6F0</accession>
<sequence>MSTKPLLLSFAIATSLALAACADRSEVADVDTPRDDSIAMQPTDTTQPDGSTTGDGYGDATASYDDAGDAWNADADSAAAGSASAAVTDERAALGVLNAINEHEIAASRQAIEKGVDGEVAEYARMMIDAHTQNREQTLALSPDPSAAPVQLQVAEGEARRNRLAENDGDAYARAYVDAMIADHSAALTKLDEQLIPAAQSADVREHLTVTREHVAHHLEQARALADRPTTGSGE</sequence>
<dbReference type="eggNOG" id="COG3652">
    <property type="taxonomic scope" value="Bacteria"/>
</dbReference>
<dbReference type="RefSeq" id="WP_026815970.1">
    <property type="nucleotide sequence ID" value="NZ_AUFF01000001.1"/>
</dbReference>
<dbReference type="Pfam" id="PF13628">
    <property type="entry name" value="DUF4142"/>
    <property type="match status" value="1"/>
</dbReference>
<dbReference type="OrthoDB" id="5998717at2"/>
<dbReference type="Proteomes" id="UP000029391">
    <property type="component" value="Unassembled WGS sequence"/>
</dbReference>
<dbReference type="STRING" id="1121013.GCA_000426365_00444"/>
<keyword evidence="2" id="KW-0732">Signal</keyword>
<feature type="compositionally biased region" description="Polar residues" evidence="1">
    <location>
        <begin position="40"/>
        <end position="54"/>
    </location>
</feature>
<evidence type="ECO:0000259" key="3">
    <source>
        <dbReference type="Pfam" id="PF13628"/>
    </source>
</evidence>
<feature type="chain" id="PRO_5001870869" description="DUF4142 domain-containing protein" evidence="2">
    <location>
        <begin position="20"/>
        <end position="235"/>
    </location>
</feature>
<evidence type="ECO:0000256" key="2">
    <source>
        <dbReference type="SAM" id="SignalP"/>
    </source>
</evidence>
<feature type="domain" description="DUF4142" evidence="3">
    <location>
        <begin position="91"/>
        <end position="225"/>
    </location>
</feature>
<feature type="compositionally biased region" description="Basic and acidic residues" evidence="1">
    <location>
        <begin position="24"/>
        <end position="37"/>
    </location>
</feature>
<comment type="caution">
    <text evidence="4">The sequence shown here is derived from an EMBL/GenBank/DDBJ whole genome shotgun (WGS) entry which is preliminary data.</text>
</comment>
<dbReference type="InterPro" id="IPR025419">
    <property type="entry name" value="DUF4142"/>
</dbReference>
<proteinExistence type="predicted"/>
<dbReference type="EMBL" id="AWXU01000056">
    <property type="protein sequence ID" value="KFN48243.1"/>
    <property type="molecule type" value="Genomic_DNA"/>
</dbReference>
<name>A0A091B6F0_9GAMM</name>
<evidence type="ECO:0000313" key="4">
    <source>
        <dbReference type="EMBL" id="KFN48243.1"/>
    </source>
</evidence>
<evidence type="ECO:0000313" key="5">
    <source>
        <dbReference type="Proteomes" id="UP000029391"/>
    </source>
</evidence>
<dbReference type="AlphaFoldDB" id="A0A091B6F0"/>
<dbReference type="PROSITE" id="PS51257">
    <property type="entry name" value="PROKAR_LIPOPROTEIN"/>
    <property type="match status" value="1"/>
</dbReference>
<reference evidence="4 5" key="1">
    <citation type="submission" date="2013-09" db="EMBL/GenBank/DDBJ databases">
        <title>Genome sequencing of Arenimonas composti.</title>
        <authorList>
            <person name="Chen F."/>
            <person name="Wang G."/>
        </authorList>
    </citation>
    <scope>NUCLEOTIDE SEQUENCE [LARGE SCALE GENOMIC DNA]</scope>
    <source>
        <strain evidence="4 5">TR7-09</strain>
    </source>
</reference>
<dbReference type="PANTHER" id="PTHR38593">
    <property type="entry name" value="BLR2558 PROTEIN"/>
    <property type="match status" value="1"/>
</dbReference>
<keyword evidence="5" id="KW-1185">Reference proteome</keyword>
<gene>
    <name evidence="4" type="ORF">P873_01415</name>
</gene>
<evidence type="ECO:0000256" key="1">
    <source>
        <dbReference type="SAM" id="MobiDB-lite"/>
    </source>
</evidence>
<protein>
    <recommendedName>
        <fullName evidence="3">DUF4142 domain-containing protein</fullName>
    </recommendedName>
</protein>
<dbReference type="PANTHER" id="PTHR38593:SF1">
    <property type="entry name" value="BLR2558 PROTEIN"/>
    <property type="match status" value="1"/>
</dbReference>
<feature type="signal peptide" evidence="2">
    <location>
        <begin position="1"/>
        <end position="19"/>
    </location>
</feature>
<organism evidence="4 5">
    <name type="scientific">Arenimonas composti TR7-09 = DSM 18010</name>
    <dbReference type="NCBI Taxonomy" id="1121013"/>
    <lineage>
        <taxon>Bacteria</taxon>
        <taxon>Pseudomonadati</taxon>
        <taxon>Pseudomonadota</taxon>
        <taxon>Gammaproteobacteria</taxon>
        <taxon>Lysobacterales</taxon>
        <taxon>Lysobacteraceae</taxon>
        <taxon>Arenimonas</taxon>
    </lineage>
</organism>